<evidence type="ECO:0000313" key="6">
    <source>
        <dbReference type="Proteomes" id="UP001068379"/>
    </source>
</evidence>
<gene>
    <name evidence="5" type="ORF">O4H32_00835</name>
</gene>
<keyword evidence="3" id="KW-0732">Signal</keyword>
<organism evidence="5 6">
    <name type="scientific">Castellaniella denitrificans</name>
    <dbReference type="NCBI Taxonomy" id="56119"/>
    <lineage>
        <taxon>Bacteria</taxon>
        <taxon>Pseudomonadati</taxon>
        <taxon>Pseudomonadota</taxon>
        <taxon>Betaproteobacteria</taxon>
        <taxon>Burkholderiales</taxon>
        <taxon>Alcaligenaceae</taxon>
        <taxon>Castellaniella</taxon>
    </lineage>
</organism>
<dbReference type="InterPro" id="IPR024519">
    <property type="entry name" value="IAT_beta"/>
</dbReference>
<name>A0ABT4LZP6_9BURK</name>
<dbReference type="Gene3D" id="2.40.160.160">
    <property type="entry name" value="Inverse autotransporter, beta-domain"/>
    <property type="match status" value="1"/>
</dbReference>
<feature type="compositionally biased region" description="Basic and acidic residues" evidence="2">
    <location>
        <begin position="79"/>
        <end position="91"/>
    </location>
</feature>
<dbReference type="PRINTS" id="PR01369">
    <property type="entry name" value="INTIMIN"/>
</dbReference>
<dbReference type="PANTHER" id="PTHR39576:SF2">
    <property type="entry name" value="ATTACHING AND EFFACING PROTEIN HOMOLOG-RELATED"/>
    <property type="match status" value="1"/>
</dbReference>
<proteinExistence type="inferred from homology"/>
<feature type="region of interest" description="Disordered" evidence="2">
    <location>
        <begin position="36"/>
        <end position="106"/>
    </location>
</feature>
<dbReference type="RefSeq" id="WP_269355817.1">
    <property type="nucleotide sequence ID" value="NZ_JAPWHE010000001.1"/>
</dbReference>
<dbReference type="InterPro" id="IPR003535">
    <property type="entry name" value="Intimin/invasin_bac"/>
</dbReference>
<evidence type="ECO:0000256" key="1">
    <source>
        <dbReference type="ARBA" id="ARBA00010116"/>
    </source>
</evidence>
<evidence type="ECO:0000256" key="3">
    <source>
        <dbReference type="SAM" id="SignalP"/>
    </source>
</evidence>
<dbReference type="InterPro" id="IPR038177">
    <property type="entry name" value="IAT_beta_sf"/>
</dbReference>
<comment type="similarity">
    <text evidence="1">Belongs to the intimin/invasin family.</text>
</comment>
<dbReference type="Proteomes" id="UP001068379">
    <property type="component" value="Unassembled WGS sequence"/>
</dbReference>
<sequence length="488" mass="53053">MNVKKKVSLNMLNRITRTITCSMVALSMLAGCASTNMPPPASTSTQPWQITPSASQAQGVGQPALPPNMTVIPDQAQTQDRKEVSLPDQSRHGQSGATSDSLASQAHGMAQNVAQDWLSQFGTARLSVGQIGQGGDISGALDMLFPIHEDGKNLAFTQLGVRHSTQYTGSFRTTINAGLGYRRFFDAQSPYMLGMNAFYDQDLTVGHQRLGLGAEYWMDNFKVAANGYFPISDWKKSPDLARYFERPATGFDIRAEGYLPMYPHLGGKLMYEQYFGDEVGLFGAQNRQSDPKAWTVGLTYSPVPAVTLGVDHKMGEAGMRSTNATLNFKFQIGVPLAKQFDPTRVAPSRKLDNMRHDLVDRNNEIVLEYQKDETEIAGPIQITYHVASLILPPMGPDSAFDAEAVVVDSEGNPAPAMAQVTWRVRELDKFGTPVSPWAFIATLPTDGAGLSSLPVPAPGCVNKTFEFWASVDGGSDQGQHGTVTWTCS</sequence>
<dbReference type="PANTHER" id="PTHR39576">
    <property type="entry name" value="ATTACHING AND EFFACING PROTEIN HOMOLOG-RELATED-RELATED"/>
    <property type="match status" value="1"/>
</dbReference>
<feature type="domain" description="Inverse autotransporter beta-domain" evidence="4">
    <location>
        <begin position="95"/>
        <end position="363"/>
    </location>
</feature>
<dbReference type="PROSITE" id="PS51257">
    <property type="entry name" value="PROKAR_LIPOPROTEIN"/>
    <property type="match status" value="1"/>
</dbReference>
<evidence type="ECO:0000256" key="2">
    <source>
        <dbReference type="SAM" id="MobiDB-lite"/>
    </source>
</evidence>
<accession>A0ABT4LZP6</accession>
<feature type="compositionally biased region" description="Polar residues" evidence="2">
    <location>
        <begin position="92"/>
        <end position="104"/>
    </location>
</feature>
<comment type="caution">
    <text evidence="5">The sequence shown here is derived from an EMBL/GenBank/DDBJ whole genome shotgun (WGS) entry which is preliminary data.</text>
</comment>
<evidence type="ECO:0000313" key="5">
    <source>
        <dbReference type="EMBL" id="MCZ4328498.1"/>
    </source>
</evidence>
<feature type="chain" id="PRO_5047333736" evidence="3">
    <location>
        <begin position="34"/>
        <end position="488"/>
    </location>
</feature>
<protein>
    <submittedName>
        <fullName evidence="5">Inverse autotransporter beta domain-containing protein</fullName>
    </submittedName>
</protein>
<reference evidence="5" key="1">
    <citation type="submission" date="2022-12" db="EMBL/GenBank/DDBJ databases">
        <title>Bacterial isolates from different developmental stages of Nematostella vectensis.</title>
        <authorList>
            <person name="Fraune S."/>
        </authorList>
    </citation>
    <scope>NUCLEOTIDE SEQUENCE</scope>
    <source>
        <strain evidence="5">G21619-S1</strain>
    </source>
</reference>
<feature type="compositionally biased region" description="Polar residues" evidence="2">
    <location>
        <begin position="42"/>
        <end position="59"/>
    </location>
</feature>
<dbReference type="Pfam" id="PF11924">
    <property type="entry name" value="IAT_beta"/>
    <property type="match status" value="1"/>
</dbReference>
<feature type="signal peptide" evidence="3">
    <location>
        <begin position="1"/>
        <end position="33"/>
    </location>
</feature>
<evidence type="ECO:0000259" key="4">
    <source>
        <dbReference type="Pfam" id="PF11924"/>
    </source>
</evidence>
<keyword evidence="6" id="KW-1185">Reference proteome</keyword>
<dbReference type="EMBL" id="JAPWHE010000001">
    <property type="protein sequence ID" value="MCZ4328498.1"/>
    <property type="molecule type" value="Genomic_DNA"/>
</dbReference>
<dbReference type="InterPro" id="IPR051715">
    <property type="entry name" value="Intimin-Invasin_domain"/>
</dbReference>